<evidence type="ECO:0000256" key="3">
    <source>
        <dbReference type="ARBA" id="ARBA00023125"/>
    </source>
</evidence>
<dbReference type="InterPro" id="IPR036388">
    <property type="entry name" value="WH-like_DNA-bd_sf"/>
</dbReference>
<gene>
    <name evidence="6" type="ordered locus">ZMO1574</name>
</gene>
<keyword evidence="4" id="KW-0804">Transcription</keyword>
<dbReference type="SUPFAM" id="SSF46785">
    <property type="entry name" value="Winged helix' DNA-binding domain"/>
    <property type="match status" value="1"/>
</dbReference>
<reference evidence="6 7" key="2">
    <citation type="journal article" date="2009" name="Nat. Biotechnol.">
        <title>Improved genome annotation for Zymomonas mobilis.</title>
        <authorList>
            <person name="Yang S."/>
            <person name="Pappas K.M."/>
            <person name="Hauser L.J."/>
            <person name="Land M.L."/>
            <person name="Chen G.L."/>
            <person name="Hurst G.B."/>
            <person name="Pan C."/>
            <person name="Kouvelis V.N."/>
            <person name="Typas M.A."/>
            <person name="Pelletier D.A."/>
            <person name="Klingeman D.M."/>
            <person name="Chang Y.J."/>
            <person name="Samatova N.F."/>
            <person name="Brown S.D."/>
        </authorList>
    </citation>
    <scope>NUCLEOTIDE SEQUENCE [LARGE SCALE GENOMIC DNA]</scope>
    <source>
        <strain evidence="7">ATCC 31821 / ZM4 / CP4</strain>
    </source>
</reference>
<dbReference type="Gene3D" id="3.40.190.290">
    <property type="match status" value="1"/>
</dbReference>
<keyword evidence="3" id="KW-0238">DNA-binding</keyword>
<protein>
    <submittedName>
        <fullName evidence="6">Transcriptional regulator, LysR family</fullName>
        <ecNumber evidence="6">4.2.1.1</ecNumber>
    </submittedName>
</protein>
<sequence length="304" mass="34473">MFMSRANLNDLQSFLIVAQEKSFTKAAAKLGVSQSALSHTVRQLEARLNLTLLIRTTRSVTPTSAGEYLIQNMAPHFDQIEKQLASIGELRNQPTGTIRITSTDDALAYVIRPKIKGFLQKYPGVKIELVSDLKLVDIFTEKFDAAIRLGENVTKEMASVPLTPDIRFTVVGSPEYFQNKPIPETPQDLLNHQCITIRLPTHGGIYAWEFEKAGRDIKIRVDGPLVFNSIFPIRNACLDGLGLAHMPEIMAKKYIEEGRLIPVLEDWCPYWSGYHLCFPHHYENIRPFSLFLEEMRYRPAPDNA</sequence>
<dbReference type="STRING" id="264203.ZMO1574"/>
<dbReference type="KEGG" id="zmo:ZMO1574"/>
<dbReference type="GO" id="GO:0004089">
    <property type="term" value="F:carbonate dehydratase activity"/>
    <property type="evidence" value="ECO:0007669"/>
    <property type="project" value="UniProtKB-EC"/>
</dbReference>
<dbReference type="CDD" id="cd08474">
    <property type="entry name" value="PBP2_CrgA_like_5"/>
    <property type="match status" value="1"/>
</dbReference>
<dbReference type="Proteomes" id="UP000001173">
    <property type="component" value="Chromosome"/>
</dbReference>
<dbReference type="PROSITE" id="PS50931">
    <property type="entry name" value="HTH_LYSR"/>
    <property type="match status" value="1"/>
</dbReference>
<dbReference type="Pfam" id="PF03466">
    <property type="entry name" value="LysR_substrate"/>
    <property type="match status" value="1"/>
</dbReference>
<dbReference type="PRINTS" id="PR00039">
    <property type="entry name" value="HTHLYSR"/>
</dbReference>
<evidence type="ECO:0000313" key="7">
    <source>
        <dbReference type="Proteomes" id="UP000001173"/>
    </source>
</evidence>
<dbReference type="GO" id="GO:0043565">
    <property type="term" value="F:sequence-specific DNA binding"/>
    <property type="evidence" value="ECO:0007669"/>
    <property type="project" value="TreeGrafter"/>
</dbReference>
<keyword evidence="7" id="KW-1185">Reference proteome</keyword>
<dbReference type="GO" id="GO:0006351">
    <property type="term" value="P:DNA-templated transcription"/>
    <property type="evidence" value="ECO:0007669"/>
    <property type="project" value="TreeGrafter"/>
</dbReference>
<dbReference type="GO" id="GO:0003700">
    <property type="term" value="F:DNA-binding transcription factor activity"/>
    <property type="evidence" value="ECO:0007669"/>
    <property type="project" value="InterPro"/>
</dbReference>
<dbReference type="PANTHER" id="PTHR30537:SF1">
    <property type="entry name" value="HTH-TYPE TRANSCRIPTIONAL REGULATOR PGRR"/>
    <property type="match status" value="1"/>
</dbReference>
<dbReference type="Gene3D" id="1.10.10.10">
    <property type="entry name" value="Winged helix-like DNA-binding domain superfamily/Winged helix DNA-binding domain"/>
    <property type="match status" value="1"/>
</dbReference>
<proteinExistence type="inferred from homology"/>
<dbReference type="eggNOG" id="COG0583">
    <property type="taxonomic scope" value="Bacteria"/>
</dbReference>
<organism evidence="6 7">
    <name type="scientific">Zymomonas mobilis subsp. mobilis (strain ATCC 31821 / ZM4 / CP4)</name>
    <dbReference type="NCBI Taxonomy" id="264203"/>
    <lineage>
        <taxon>Bacteria</taxon>
        <taxon>Pseudomonadati</taxon>
        <taxon>Pseudomonadota</taxon>
        <taxon>Alphaproteobacteria</taxon>
        <taxon>Sphingomonadales</taxon>
        <taxon>Zymomonadaceae</taxon>
        <taxon>Zymomonas</taxon>
    </lineage>
</organism>
<dbReference type="Pfam" id="PF00126">
    <property type="entry name" value="HTH_1"/>
    <property type="match status" value="1"/>
</dbReference>
<evidence type="ECO:0000256" key="2">
    <source>
        <dbReference type="ARBA" id="ARBA00023015"/>
    </source>
</evidence>
<dbReference type="FunFam" id="1.10.10.10:FF:000001">
    <property type="entry name" value="LysR family transcriptional regulator"/>
    <property type="match status" value="1"/>
</dbReference>
<dbReference type="AlphaFoldDB" id="Q5NM62"/>
<feature type="domain" description="HTH lysR-type" evidence="5">
    <location>
        <begin position="7"/>
        <end position="63"/>
    </location>
</feature>
<keyword evidence="2" id="KW-0805">Transcription regulation</keyword>
<name>Q5NM62_ZYMMO</name>
<keyword evidence="6" id="KW-0456">Lyase</keyword>
<dbReference type="HOGENOM" id="CLU_039613_16_1_5"/>
<evidence type="ECO:0000313" key="6">
    <source>
        <dbReference type="EMBL" id="AAV90198.2"/>
    </source>
</evidence>
<evidence type="ECO:0000259" key="5">
    <source>
        <dbReference type="PROSITE" id="PS50931"/>
    </source>
</evidence>
<dbReference type="EMBL" id="AE008692">
    <property type="protein sequence ID" value="AAV90198.2"/>
    <property type="molecule type" value="Genomic_DNA"/>
</dbReference>
<dbReference type="PANTHER" id="PTHR30537">
    <property type="entry name" value="HTH-TYPE TRANSCRIPTIONAL REGULATOR"/>
    <property type="match status" value="1"/>
</dbReference>
<dbReference type="EC" id="4.2.1.1" evidence="6"/>
<dbReference type="InterPro" id="IPR036390">
    <property type="entry name" value="WH_DNA-bd_sf"/>
</dbReference>
<dbReference type="SUPFAM" id="SSF53850">
    <property type="entry name" value="Periplasmic binding protein-like II"/>
    <property type="match status" value="1"/>
</dbReference>
<dbReference type="InterPro" id="IPR058163">
    <property type="entry name" value="LysR-type_TF_proteobact-type"/>
</dbReference>
<dbReference type="InterPro" id="IPR000847">
    <property type="entry name" value="LysR_HTH_N"/>
</dbReference>
<evidence type="ECO:0000256" key="1">
    <source>
        <dbReference type="ARBA" id="ARBA00009437"/>
    </source>
</evidence>
<evidence type="ECO:0000256" key="4">
    <source>
        <dbReference type="ARBA" id="ARBA00023163"/>
    </source>
</evidence>
<comment type="similarity">
    <text evidence="1">Belongs to the LysR transcriptional regulatory family.</text>
</comment>
<reference evidence="6 7" key="1">
    <citation type="journal article" date="2005" name="Nat. Biotechnol.">
        <title>The genome sequence of the ethanologenic bacterium Zymomonas mobilis ZM4.</title>
        <authorList>
            <person name="Seo J.S."/>
            <person name="Chong H."/>
            <person name="Park H.S."/>
            <person name="Yoon K.O."/>
            <person name="Jung C."/>
            <person name="Kim J.J."/>
            <person name="Hong J.H."/>
            <person name="Kim H."/>
            <person name="Kim J.H."/>
            <person name="Kil J.I."/>
            <person name="Park C.J."/>
            <person name="Oh H.M."/>
            <person name="Lee J.S."/>
            <person name="Jin S.J."/>
            <person name="Um H.W."/>
            <person name="Lee H.J."/>
            <person name="Oh S.J."/>
            <person name="Kim J.Y."/>
            <person name="Kang H.L."/>
            <person name="Lee S.Y."/>
            <person name="Lee K.J."/>
            <person name="Kang H.S."/>
        </authorList>
    </citation>
    <scope>NUCLEOTIDE SEQUENCE [LARGE SCALE GENOMIC DNA]</scope>
    <source>
        <strain evidence="7">ATCC 31821 / ZM4 / CP4</strain>
    </source>
</reference>
<accession>Q5NM62</accession>
<dbReference type="InterPro" id="IPR005119">
    <property type="entry name" value="LysR_subst-bd"/>
</dbReference>